<dbReference type="PROSITE" id="PS51257">
    <property type="entry name" value="PROKAR_LIPOPROTEIN"/>
    <property type="match status" value="1"/>
</dbReference>
<dbReference type="Gene3D" id="3.90.76.10">
    <property type="entry name" value="Dipeptide-binding Protein, Domain 1"/>
    <property type="match status" value="1"/>
</dbReference>
<dbReference type="Pfam" id="PF00496">
    <property type="entry name" value="SBP_bac_5"/>
    <property type="match status" value="1"/>
</dbReference>
<comment type="similarity">
    <text evidence="2">Belongs to the bacterial solute-binding protein 5 family.</text>
</comment>
<dbReference type="InterPro" id="IPR039424">
    <property type="entry name" value="SBP_5"/>
</dbReference>
<keyword evidence="5" id="KW-0653">Protein transport</keyword>
<keyword evidence="5" id="KW-0571">Peptide transport</keyword>
<dbReference type="GO" id="GO:0030288">
    <property type="term" value="C:outer membrane-bounded periplasmic space"/>
    <property type="evidence" value="ECO:0007669"/>
    <property type="project" value="UniProtKB-ARBA"/>
</dbReference>
<dbReference type="Gene3D" id="3.10.105.10">
    <property type="entry name" value="Dipeptide-binding Protein, Domain 3"/>
    <property type="match status" value="1"/>
</dbReference>
<evidence type="ECO:0000256" key="1">
    <source>
        <dbReference type="ARBA" id="ARBA00004196"/>
    </source>
</evidence>
<dbReference type="PIRSF" id="PIRSF002741">
    <property type="entry name" value="MppA"/>
    <property type="match status" value="1"/>
</dbReference>
<dbReference type="FunFam" id="3.90.76.10:FF:000001">
    <property type="entry name" value="Oligopeptide ABC transporter substrate-binding protein"/>
    <property type="match status" value="1"/>
</dbReference>
<evidence type="ECO:0000256" key="2">
    <source>
        <dbReference type="ARBA" id="ARBA00005695"/>
    </source>
</evidence>
<evidence type="ECO:0000313" key="7">
    <source>
        <dbReference type="EMBL" id="SMO82986.1"/>
    </source>
</evidence>
<dbReference type="PANTHER" id="PTHR30290">
    <property type="entry name" value="PERIPLASMIC BINDING COMPONENT OF ABC TRANSPORTER"/>
    <property type="match status" value="1"/>
</dbReference>
<sequence length="546" mass="61784">MVRKRLIPVLAVVTVISLLLTACGGLGPSGATGPKKKSLDKKQVLNMTFPAEPPSLDSAVTTDVTSFDILNNVMEGLYRLDKDNRPEPAIATGVDISDDKKTYTFHLRDAKWSDDKPVTAQDFEYAWKRALNPKTKGEYAKIFYAIRNAKAYNTGKVSANEVGIQAVDDKTLRVELEDPIPYFLSLTTFALYLPQRKDIVEKYGSKYATEPEYMVYNGPFNLSEWKHEQRLILEKSDTYWDRHTVSLTKVNFDIVKETNTGANLYTTGQTDITQLDSELAEAFKKSPEFLPVSGSAVHYLQFNTSNNFFSNKKIRKAISYAIDREALVKVLKNGSKPAYGLVPPSIVNSDNKNFRKQVGDGHQYNPAEAQRLLKEGMKELEIEELPSEIRLLSYDDYRKDAAIVIQEQLKTNLGFNVLIDPQPFKQKLELEANGQFQISFAGWSADYNDPMTFLDIFVSDGAFNRGNWSNKQYDQLIQQSMGNKEYKARAKDLVKAETILNEEVPIAPLYYAGTVYLQKQYVKELVRHPVGSGLSLKWTYIDGKEK</sequence>
<dbReference type="CDD" id="cd08504">
    <property type="entry name" value="PBP2_OppA"/>
    <property type="match status" value="1"/>
</dbReference>
<evidence type="ECO:0000256" key="5">
    <source>
        <dbReference type="ARBA" id="ARBA00022856"/>
    </source>
</evidence>
<evidence type="ECO:0000256" key="3">
    <source>
        <dbReference type="ARBA" id="ARBA00022448"/>
    </source>
</evidence>
<dbReference type="AlphaFoldDB" id="A0A521EGC0"/>
<accession>A0A521EGC0</accession>
<organism evidence="7 8">
    <name type="scientific">Melghirimyces algeriensis</name>
    <dbReference type="NCBI Taxonomy" id="910412"/>
    <lineage>
        <taxon>Bacteria</taxon>
        <taxon>Bacillati</taxon>
        <taxon>Bacillota</taxon>
        <taxon>Bacilli</taxon>
        <taxon>Bacillales</taxon>
        <taxon>Thermoactinomycetaceae</taxon>
        <taxon>Melghirimyces</taxon>
    </lineage>
</organism>
<dbReference type="InterPro" id="IPR000914">
    <property type="entry name" value="SBP_5_dom"/>
</dbReference>
<dbReference type="GO" id="GO:0043190">
    <property type="term" value="C:ATP-binding cassette (ABC) transporter complex"/>
    <property type="evidence" value="ECO:0007669"/>
    <property type="project" value="InterPro"/>
</dbReference>
<comment type="subcellular location">
    <subcellularLocation>
        <location evidence="1">Cell envelope</location>
    </subcellularLocation>
</comment>
<dbReference type="RefSeq" id="WP_246064947.1">
    <property type="nucleotide sequence ID" value="NZ_FXTI01000009.1"/>
</dbReference>
<keyword evidence="4" id="KW-0732">Signal</keyword>
<dbReference type="PANTHER" id="PTHR30290:SF10">
    <property type="entry name" value="PERIPLASMIC OLIGOPEPTIDE-BINDING PROTEIN-RELATED"/>
    <property type="match status" value="1"/>
</dbReference>
<dbReference type="Gene3D" id="3.40.190.10">
    <property type="entry name" value="Periplasmic binding protein-like II"/>
    <property type="match status" value="1"/>
</dbReference>
<dbReference type="EMBL" id="FXTI01000009">
    <property type="protein sequence ID" value="SMO82986.1"/>
    <property type="molecule type" value="Genomic_DNA"/>
</dbReference>
<dbReference type="InterPro" id="IPR030678">
    <property type="entry name" value="Peptide/Ni-bd"/>
</dbReference>
<protein>
    <submittedName>
        <fullName evidence="7">Oligopeptide transport system substrate-binding protein</fullName>
    </submittedName>
</protein>
<keyword evidence="8" id="KW-1185">Reference proteome</keyword>
<evidence type="ECO:0000256" key="4">
    <source>
        <dbReference type="ARBA" id="ARBA00022729"/>
    </source>
</evidence>
<dbReference type="Proteomes" id="UP000315636">
    <property type="component" value="Unassembled WGS sequence"/>
</dbReference>
<keyword evidence="3" id="KW-0813">Transport</keyword>
<gene>
    <name evidence="7" type="ORF">SAMN06264849_10936</name>
</gene>
<dbReference type="GO" id="GO:1904680">
    <property type="term" value="F:peptide transmembrane transporter activity"/>
    <property type="evidence" value="ECO:0007669"/>
    <property type="project" value="TreeGrafter"/>
</dbReference>
<dbReference type="GO" id="GO:0015833">
    <property type="term" value="P:peptide transport"/>
    <property type="evidence" value="ECO:0007669"/>
    <property type="project" value="UniProtKB-KW"/>
</dbReference>
<reference evidence="7 8" key="1">
    <citation type="submission" date="2017-05" db="EMBL/GenBank/DDBJ databases">
        <authorList>
            <person name="Varghese N."/>
            <person name="Submissions S."/>
        </authorList>
    </citation>
    <scope>NUCLEOTIDE SEQUENCE [LARGE SCALE GENOMIC DNA]</scope>
    <source>
        <strain evidence="7 8">DSM 45474</strain>
    </source>
</reference>
<dbReference type="FunFam" id="3.10.105.10:FF:000001">
    <property type="entry name" value="Oligopeptide ABC transporter, oligopeptide-binding protein"/>
    <property type="match status" value="1"/>
</dbReference>
<dbReference type="SUPFAM" id="SSF53850">
    <property type="entry name" value="Periplasmic binding protein-like II"/>
    <property type="match status" value="1"/>
</dbReference>
<evidence type="ECO:0000313" key="8">
    <source>
        <dbReference type="Proteomes" id="UP000315636"/>
    </source>
</evidence>
<feature type="domain" description="Solute-binding protein family 5" evidence="6">
    <location>
        <begin position="86"/>
        <end position="463"/>
    </location>
</feature>
<proteinExistence type="inferred from homology"/>
<name>A0A521EGC0_9BACL</name>
<evidence type="ECO:0000259" key="6">
    <source>
        <dbReference type="Pfam" id="PF00496"/>
    </source>
</evidence>